<evidence type="ECO:0000313" key="4">
    <source>
        <dbReference type="Proteomes" id="UP000823598"/>
    </source>
</evidence>
<dbReference type="InterPro" id="IPR029057">
    <property type="entry name" value="PRTase-like"/>
</dbReference>
<comment type="similarity">
    <text evidence="1">Belongs to the ComF/GntX family.</text>
</comment>
<reference evidence="3" key="2">
    <citation type="journal article" date="2021" name="PeerJ">
        <title>Extensive microbial diversity within the chicken gut microbiome revealed by metagenomics and culture.</title>
        <authorList>
            <person name="Gilroy R."/>
            <person name="Ravi A."/>
            <person name="Getino M."/>
            <person name="Pursley I."/>
            <person name="Horton D.L."/>
            <person name="Alikhan N.F."/>
            <person name="Baker D."/>
            <person name="Gharbi K."/>
            <person name="Hall N."/>
            <person name="Watson M."/>
            <person name="Adriaenssens E.M."/>
            <person name="Foster-Nyarko E."/>
            <person name="Jarju S."/>
            <person name="Secka A."/>
            <person name="Antonio M."/>
            <person name="Oren A."/>
            <person name="Chaudhuri R.R."/>
            <person name="La Ragione R."/>
            <person name="Hildebrand F."/>
            <person name="Pallen M.J."/>
        </authorList>
    </citation>
    <scope>NUCLEOTIDE SEQUENCE</scope>
    <source>
        <strain evidence="3">6919</strain>
    </source>
</reference>
<dbReference type="PANTHER" id="PTHR47505:SF1">
    <property type="entry name" value="DNA UTILIZATION PROTEIN YHGH"/>
    <property type="match status" value="1"/>
</dbReference>
<dbReference type="InterPro" id="IPR000836">
    <property type="entry name" value="PRTase_dom"/>
</dbReference>
<dbReference type="CDD" id="cd06223">
    <property type="entry name" value="PRTases_typeI"/>
    <property type="match status" value="1"/>
</dbReference>
<evidence type="ECO:0000259" key="2">
    <source>
        <dbReference type="Pfam" id="PF00156"/>
    </source>
</evidence>
<name>A0A9D9NJF2_9BACT</name>
<protein>
    <submittedName>
        <fullName evidence="3">ComF family protein</fullName>
    </submittedName>
</protein>
<dbReference type="AlphaFoldDB" id="A0A9D9NJF2"/>
<evidence type="ECO:0000256" key="1">
    <source>
        <dbReference type="ARBA" id="ARBA00008007"/>
    </source>
</evidence>
<proteinExistence type="inferred from homology"/>
<comment type="caution">
    <text evidence="3">The sequence shown here is derived from an EMBL/GenBank/DDBJ whole genome shotgun (WGS) entry which is preliminary data.</text>
</comment>
<dbReference type="Gene3D" id="3.40.50.2020">
    <property type="match status" value="1"/>
</dbReference>
<dbReference type="Pfam" id="PF00156">
    <property type="entry name" value="Pribosyltran"/>
    <property type="match status" value="1"/>
</dbReference>
<organism evidence="3 4">
    <name type="scientific">Candidatus Limisoma faecipullorum</name>
    <dbReference type="NCBI Taxonomy" id="2840854"/>
    <lineage>
        <taxon>Bacteria</taxon>
        <taxon>Pseudomonadati</taxon>
        <taxon>Bacteroidota</taxon>
        <taxon>Bacteroidia</taxon>
        <taxon>Bacteroidales</taxon>
        <taxon>Candidatus Limisoma</taxon>
    </lineage>
</organism>
<dbReference type="PANTHER" id="PTHR47505">
    <property type="entry name" value="DNA UTILIZATION PROTEIN YHGH"/>
    <property type="match status" value="1"/>
</dbReference>
<dbReference type="EMBL" id="JADIMC010000019">
    <property type="protein sequence ID" value="MBO8475625.1"/>
    <property type="molecule type" value="Genomic_DNA"/>
</dbReference>
<gene>
    <name evidence="3" type="ORF">IAB88_01370</name>
</gene>
<dbReference type="InterPro" id="IPR051910">
    <property type="entry name" value="ComF/GntX_DNA_util-trans"/>
</dbReference>
<feature type="domain" description="Phosphoribosyltransferase" evidence="2">
    <location>
        <begin position="157"/>
        <end position="228"/>
    </location>
</feature>
<dbReference type="Proteomes" id="UP000823598">
    <property type="component" value="Unassembled WGS sequence"/>
</dbReference>
<dbReference type="SUPFAM" id="SSF53271">
    <property type="entry name" value="PRTase-like"/>
    <property type="match status" value="1"/>
</dbReference>
<reference evidence="3" key="1">
    <citation type="submission" date="2020-10" db="EMBL/GenBank/DDBJ databases">
        <authorList>
            <person name="Gilroy R."/>
        </authorList>
    </citation>
    <scope>NUCLEOTIDE SEQUENCE</scope>
    <source>
        <strain evidence="3">6919</strain>
    </source>
</reference>
<evidence type="ECO:0000313" key="3">
    <source>
        <dbReference type="EMBL" id="MBO8475625.1"/>
    </source>
</evidence>
<sequence>MTDIFMAGVLKSLYELFFPRCCSVCGRALSEGEKYLCLSCLLELPRVGNRQGVMDEIQDLFVGSRLVDSAVSYFHYNRQSRYSEIIKDMKYRNSPGAAQWLAVRFAEDLREGGFFENLDFIVPVPLHKSKMRKRGYNQSVYVAKGVAAVSGLDVVEALAAVRPHSTQTSKSSEERRRNVADVFEVVSDVVGKNVLLVDDVITTGATATACCDVLGEAGVQSVKVLSLAFASTM</sequence>
<accession>A0A9D9NJF2</accession>